<reference evidence="2" key="1">
    <citation type="submission" date="2023-06" db="EMBL/GenBank/DDBJ databases">
        <authorList>
            <person name="Kurt Z."/>
        </authorList>
    </citation>
    <scope>NUCLEOTIDE SEQUENCE</scope>
</reference>
<proteinExistence type="predicted"/>
<dbReference type="AlphaFoldDB" id="A0AA86RXT5"/>
<comment type="caution">
    <text evidence="2">The sequence shown here is derived from an EMBL/GenBank/DDBJ whole genome shotgun (WGS) entry which is preliminary data.</text>
</comment>
<dbReference type="EMBL" id="CAXDID020000340">
    <property type="protein sequence ID" value="CAL6079454.1"/>
    <property type="molecule type" value="Genomic_DNA"/>
</dbReference>
<protein>
    <submittedName>
        <fullName evidence="3">Hypothetical_protein</fullName>
    </submittedName>
</protein>
<dbReference type="Proteomes" id="UP001642409">
    <property type="component" value="Unassembled WGS sequence"/>
</dbReference>
<sequence length="156" mass="18314">MNEKKTEVSQKAELTQKIEESAQQNEPNDVYKQTERLSHQSKSHQIQRPLKSSNRTQSLLKRILRRKIMRINKFSQKILSNQSLKKVQMNINDSRCKIGTQAYLNESSEDVANKRISDIFFLNKKGLNKVSTHLNPRKPLIHHRLYILKLGVCKYK</sequence>
<evidence type="ECO:0000313" key="4">
    <source>
        <dbReference type="Proteomes" id="UP001642409"/>
    </source>
</evidence>
<evidence type="ECO:0000313" key="2">
    <source>
        <dbReference type="EMBL" id="CAI9974525.1"/>
    </source>
</evidence>
<feature type="compositionally biased region" description="Basic and acidic residues" evidence="1">
    <location>
        <begin position="1"/>
        <end position="20"/>
    </location>
</feature>
<feature type="compositionally biased region" description="Polar residues" evidence="1">
    <location>
        <begin position="43"/>
        <end position="56"/>
    </location>
</feature>
<evidence type="ECO:0000256" key="1">
    <source>
        <dbReference type="SAM" id="MobiDB-lite"/>
    </source>
</evidence>
<feature type="region of interest" description="Disordered" evidence="1">
    <location>
        <begin position="1"/>
        <end position="56"/>
    </location>
</feature>
<name>A0AA86RXT5_9EUKA</name>
<accession>A0AA86RXT5</accession>
<gene>
    <name evidence="3" type="ORF">HINF_LOCUS59393</name>
    <name evidence="2" type="ORF">HINF_LOCUS62170</name>
</gene>
<dbReference type="EMBL" id="CATOUU010001149">
    <property type="protein sequence ID" value="CAI9974525.1"/>
    <property type="molecule type" value="Genomic_DNA"/>
</dbReference>
<reference evidence="3 4" key="2">
    <citation type="submission" date="2024-07" db="EMBL/GenBank/DDBJ databases">
        <authorList>
            <person name="Akdeniz Z."/>
        </authorList>
    </citation>
    <scope>NUCLEOTIDE SEQUENCE [LARGE SCALE GENOMIC DNA]</scope>
</reference>
<keyword evidence="4" id="KW-1185">Reference proteome</keyword>
<organism evidence="2">
    <name type="scientific">Hexamita inflata</name>
    <dbReference type="NCBI Taxonomy" id="28002"/>
    <lineage>
        <taxon>Eukaryota</taxon>
        <taxon>Metamonada</taxon>
        <taxon>Diplomonadida</taxon>
        <taxon>Hexamitidae</taxon>
        <taxon>Hexamitinae</taxon>
        <taxon>Hexamita</taxon>
    </lineage>
</organism>
<evidence type="ECO:0000313" key="3">
    <source>
        <dbReference type="EMBL" id="CAL6079454.1"/>
    </source>
</evidence>